<dbReference type="SUPFAM" id="SSF103481">
    <property type="entry name" value="Multidrug resistance efflux transporter EmrE"/>
    <property type="match status" value="2"/>
</dbReference>
<feature type="transmembrane region" description="Helical" evidence="6">
    <location>
        <begin position="37"/>
        <end position="57"/>
    </location>
</feature>
<dbReference type="InterPro" id="IPR037185">
    <property type="entry name" value="EmrE-like"/>
</dbReference>
<protein>
    <submittedName>
        <fullName evidence="8">DMT family transporter</fullName>
    </submittedName>
</protein>
<feature type="transmembrane region" description="Helical" evidence="6">
    <location>
        <begin position="245"/>
        <end position="266"/>
    </location>
</feature>
<keyword evidence="4 6" id="KW-1133">Transmembrane helix</keyword>
<dbReference type="GO" id="GO:0016020">
    <property type="term" value="C:membrane"/>
    <property type="evidence" value="ECO:0007669"/>
    <property type="project" value="UniProtKB-SubCell"/>
</dbReference>
<sequence length="310" mass="32676">MTTHPTLSNWLSIAALGLIWGGTFMVVSIALEGYGPLTVACARTSLGALALLGLMRARRRPMPTGGARLWAYLAAIGVMATALPFFLLSWGQQYVPSAFAGISMAAMPLFVLPLAHVFSDEPMHLRRVIGVCTGFVGAAVLIGPGLRAIGSDISVLGQLACIGAALSYSIASILTRRCPPVDPLTMAAVTLSVGATVMIPTMLLVEGVPDWTGPRSGLAIVFLGLVPTALATLLRVNVIRSAGSVFMTLVNYQVPLWSMVFGTLLLGEVLPARFFVALVLILTGLAISQWNSLRALFSARRRPPQPPAKG</sequence>
<dbReference type="Proteomes" id="UP000483078">
    <property type="component" value="Unassembled WGS sequence"/>
</dbReference>
<comment type="subcellular location">
    <subcellularLocation>
        <location evidence="1">Membrane</location>
        <topology evidence="1">Multi-pass membrane protein</topology>
    </subcellularLocation>
</comment>
<accession>A0A7C9L9D9</accession>
<dbReference type="RefSeq" id="WP_273250622.1">
    <property type="nucleotide sequence ID" value="NZ_VENJ01000021.1"/>
</dbReference>
<comment type="caution">
    <text evidence="8">The sequence shown here is derived from an EMBL/GenBank/DDBJ whole genome shotgun (WGS) entry which is preliminary data.</text>
</comment>
<dbReference type="PANTHER" id="PTHR32322">
    <property type="entry name" value="INNER MEMBRANE TRANSPORTER"/>
    <property type="match status" value="1"/>
</dbReference>
<keyword evidence="3 6" id="KW-0812">Transmembrane</keyword>
<evidence type="ECO:0000256" key="6">
    <source>
        <dbReference type="SAM" id="Phobius"/>
    </source>
</evidence>
<feature type="transmembrane region" description="Helical" evidence="6">
    <location>
        <begin position="272"/>
        <end position="293"/>
    </location>
</feature>
<proteinExistence type="inferred from homology"/>
<comment type="similarity">
    <text evidence="2">Belongs to the EamA transporter family.</text>
</comment>
<evidence type="ECO:0000256" key="1">
    <source>
        <dbReference type="ARBA" id="ARBA00004141"/>
    </source>
</evidence>
<feature type="domain" description="EamA" evidence="7">
    <location>
        <begin position="13"/>
        <end position="142"/>
    </location>
</feature>
<dbReference type="AlphaFoldDB" id="A0A7C9L9D9"/>
<dbReference type="EMBL" id="VENJ01000021">
    <property type="protein sequence ID" value="MTJ05714.1"/>
    <property type="molecule type" value="Genomic_DNA"/>
</dbReference>
<feature type="transmembrane region" description="Helical" evidence="6">
    <location>
        <begin position="155"/>
        <end position="174"/>
    </location>
</feature>
<feature type="transmembrane region" description="Helical" evidence="6">
    <location>
        <begin position="7"/>
        <end position="31"/>
    </location>
</feature>
<evidence type="ECO:0000256" key="3">
    <source>
        <dbReference type="ARBA" id="ARBA00022692"/>
    </source>
</evidence>
<gene>
    <name evidence="8" type="ORF">FH759_13600</name>
</gene>
<keyword evidence="5 6" id="KW-0472">Membrane</keyword>
<evidence type="ECO:0000256" key="5">
    <source>
        <dbReference type="ARBA" id="ARBA00023136"/>
    </source>
</evidence>
<organism evidence="8 9">
    <name type="scientific">Sediminimonas qiaohouensis</name>
    <dbReference type="NCBI Taxonomy" id="552061"/>
    <lineage>
        <taxon>Bacteria</taxon>
        <taxon>Pseudomonadati</taxon>
        <taxon>Pseudomonadota</taxon>
        <taxon>Alphaproteobacteria</taxon>
        <taxon>Rhodobacterales</taxon>
        <taxon>Roseobacteraceae</taxon>
        <taxon>Sediminimonas</taxon>
    </lineage>
</organism>
<name>A0A7C9L9D9_9RHOB</name>
<dbReference type="Pfam" id="PF00892">
    <property type="entry name" value="EamA"/>
    <property type="match status" value="2"/>
</dbReference>
<feature type="transmembrane region" description="Helical" evidence="6">
    <location>
        <begin position="186"/>
        <end position="205"/>
    </location>
</feature>
<feature type="transmembrane region" description="Helical" evidence="6">
    <location>
        <begin position="217"/>
        <end position="238"/>
    </location>
</feature>
<evidence type="ECO:0000313" key="8">
    <source>
        <dbReference type="EMBL" id="MTJ05714.1"/>
    </source>
</evidence>
<dbReference type="InterPro" id="IPR000620">
    <property type="entry name" value="EamA_dom"/>
</dbReference>
<feature type="transmembrane region" description="Helical" evidence="6">
    <location>
        <begin position="69"/>
        <end position="88"/>
    </location>
</feature>
<dbReference type="InterPro" id="IPR050638">
    <property type="entry name" value="AA-Vitamin_Transporters"/>
</dbReference>
<feature type="domain" description="EamA" evidence="7">
    <location>
        <begin position="156"/>
        <end position="287"/>
    </location>
</feature>
<evidence type="ECO:0000256" key="2">
    <source>
        <dbReference type="ARBA" id="ARBA00007362"/>
    </source>
</evidence>
<dbReference type="PANTHER" id="PTHR32322:SF2">
    <property type="entry name" value="EAMA DOMAIN-CONTAINING PROTEIN"/>
    <property type="match status" value="1"/>
</dbReference>
<feature type="transmembrane region" description="Helical" evidence="6">
    <location>
        <begin position="94"/>
        <end position="116"/>
    </location>
</feature>
<evidence type="ECO:0000313" key="9">
    <source>
        <dbReference type="Proteomes" id="UP000483078"/>
    </source>
</evidence>
<feature type="transmembrane region" description="Helical" evidence="6">
    <location>
        <begin position="128"/>
        <end position="149"/>
    </location>
</feature>
<evidence type="ECO:0000259" key="7">
    <source>
        <dbReference type="Pfam" id="PF00892"/>
    </source>
</evidence>
<evidence type="ECO:0000256" key="4">
    <source>
        <dbReference type="ARBA" id="ARBA00022989"/>
    </source>
</evidence>
<reference evidence="8 9" key="1">
    <citation type="submission" date="2019-06" db="EMBL/GenBank/DDBJ databases">
        <title>Enrichment of Autotrophic Halophilic Microorganisms from Red Sea Brine Pool Using Microbial Electrosynthesis System.</title>
        <authorList>
            <person name="Alqahtani M.F."/>
            <person name="Bajracharya S."/>
            <person name="Katuri K.P."/>
            <person name="Ali M."/>
            <person name="Saikaly P.E."/>
        </authorList>
    </citation>
    <scope>NUCLEOTIDE SEQUENCE [LARGE SCALE GENOMIC DNA]</scope>
    <source>
        <strain evidence="8">MES6</strain>
    </source>
</reference>